<accession>A0ABR1YTR5</accession>
<reference evidence="2 3" key="1">
    <citation type="submission" date="2024-04" db="EMBL/GenBank/DDBJ databases">
        <title>Phyllosticta paracitricarpa is synonymous to the EU quarantine fungus P. citricarpa based on phylogenomic analyses.</title>
        <authorList>
            <consortium name="Lawrence Berkeley National Laboratory"/>
            <person name="Van Ingen-Buijs V.A."/>
            <person name="Van Westerhoven A.C."/>
            <person name="Haridas S."/>
            <person name="Skiadas P."/>
            <person name="Martin F."/>
            <person name="Groenewald J.Z."/>
            <person name="Crous P.W."/>
            <person name="Seidl M.F."/>
        </authorList>
    </citation>
    <scope>NUCLEOTIDE SEQUENCE [LARGE SCALE GENOMIC DNA]</scope>
    <source>
        <strain evidence="2 3">CBS 123374</strain>
    </source>
</reference>
<dbReference type="Proteomes" id="UP001492380">
    <property type="component" value="Unassembled WGS sequence"/>
</dbReference>
<name>A0ABR1YTR5_9PEZI</name>
<feature type="compositionally biased region" description="Polar residues" evidence="1">
    <location>
        <begin position="83"/>
        <end position="100"/>
    </location>
</feature>
<gene>
    <name evidence="2" type="ORF">HDK90DRAFT_465167</name>
</gene>
<dbReference type="EMBL" id="JBBWRZ010000004">
    <property type="protein sequence ID" value="KAK8238367.1"/>
    <property type="molecule type" value="Genomic_DNA"/>
</dbReference>
<proteinExistence type="predicted"/>
<keyword evidence="3" id="KW-1185">Reference proteome</keyword>
<feature type="region of interest" description="Disordered" evidence="1">
    <location>
        <begin position="41"/>
        <end position="100"/>
    </location>
</feature>
<evidence type="ECO:0000313" key="3">
    <source>
        <dbReference type="Proteomes" id="UP001492380"/>
    </source>
</evidence>
<evidence type="ECO:0000256" key="1">
    <source>
        <dbReference type="SAM" id="MobiDB-lite"/>
    </source>
</evidence>
<sequence length="283" mass="31010">MHMTDAQQILDALLVQITEQGDFIQLVSDLLKCQLAGFELTGPDTDENGLSTAIYDENTKRSSHDRPGPGNTKPTRGWESDAGDTTKTNSGNSERPQGKTVANAQSFVLSMDSAAPRRNRSQALMDILGARDDTAEKFSSAGRGRVPPGSPAQRTVSQLSYFTPESHTCPPAHHPNQPARFQLISLHNPSSSSFRTIVPQLLSFTFIVEFARTPDTSSSTSLSLPPPLPSSYNHNGRRNASDPCLSCCRASRSSLQSPESRLQLRIQRNNVEAQRDLLDQHRL</sequence>
<feature type="region of interest" description="Disordered" evidence="1">
    <location>
        <begin position="215"/>
        <end position="236"/>
    </location>
</feature>
<organism evidence="2 3">
    <name type="scientific">Phyllosticta capitalensis</name>
    <dbReference type="NCBI Taxonomy" id="121624"/>
    <lineage>
        <taxon>Eukaryota</taxon>
        <taxon>Fungi</taxon>
        <taxon>Dikarya</taxon>
        <taxon>Ascomycota</taxon>
        <taxon>Pezizomycotina</taxon>
        <taxon>Dothideomycetes</taxon>
        <taxon>Dothideomycetes incertae sedis</taxon>
        <taxon>Botryosphaeriales</taxon>
        <taxon>Phyllostictaceae</taxon>
        <taxon>Phyllosticta</taxon>
    </lineage>
</organism>
<evidence type="ECO:0000313" key="2">
    <source>
        <dbReference type="EMBL" id="KAK8238367.1"/>
    </source>
</evidence>
<feature type="compositionally biased region" description="Basic and acidic residues" evidence="1">
    <location>
        <begin position="57"/>
        <end position="67"/>
    </location>
</feature>
<comment type="caution">
    <text evidence="2">The sequence shown here is derived from an EMBL/GenBank/DDBJ whole genome shotgun (WGS) entry which is preliminary data.</text>
</comment>
<protein>
    <submittedName>
        <fullName evidence="2">Uncharacterized protein</fullName>
    </submittedName>
</protein>